<protein>
    <submittedName>
        <fullName evidence="1">Uncharacterized protein</fullName>
    </submittedName>
</protein>
<reference evidence="1 2" key="1">
    <citation type="journal article" date="2018" name="Front. Plant Sci.">
        <title>Red Clover (Trifolium pratense) and Zigzag Clover (T. medium) - A Picture of Genomic Similarities and Differences.</title>
        <authorList>
            <person name="Dluhosova J."/>
            <person name="Istvanek J."/>
            <person name="Nedelnik J."/>
            <person name="Repkova J."/>
        </authorList>
    </citation>
    <scope>NUCLEOTIDE SEQUENCE [LARGE SCALE GENOMIC DNA]</scope>
    <source>
        <strain evidence="2">cv. 10/8</strain>
        <tissue evidence="1">Leaf</tissue>
    </source>
</reference>
<evidence type="ECO:0000313" key="2">
    <source>
        <dbReference type="Proteomes" id="UP000265520"/>
    </source>
</evidence>
<dbReference type="EMBL" id="LXQA010977214">
    <property type="protein sequence ID" value="MCI79592.1"/>
    <property type="molecule type" value="Genomic_DNA"/>
</dbReference>
<organism evidence="1 2">
    <name type="scientific">Trifolium medium</name>
    <dbReference type="NCBI Taxonomy" id="97028"/>
    <lineage>
        <taxon>Eukaryota</taxon>
        <taxon>Viridiplantae</taxon>
        <taxon>Streptophyta</taxon>
        <taxon>Embryophyta</taxon>
        <taxon>Tracheophyta</taxon>
        <taxon>Spermatophyta</taxon>
        <taxon>Magnoliopsida</taxon>
        <taxon>eudicotyledons</taxon>
        <taxon>Gunneridae</taxon>
        <taxon>Pentapetalae</taxon>
        <taxon>rosids</taxon>
        <taxon>fabids</taxon>
        <taxon>Fabales</taxon>
        <taxon>Fabaceae</taxon>
        <taxon>Papilionoideae</taxon>
        <taxon>50 kb inversion clade</taxon>
        <taxon>NPAAA clade</taxon>
        <taxon>Hologalegina</taxon>
        <taxon>IRL clade</taxon>
        <taxon>Trifolieae</taxon>
        <taxon>Trifolium</taxon>
    </lineage>
</organism>
<evidence type="ECO:0000313" key="1">
    <source>
        <dbReference type="EMBL" id="MCI79592.1"/>
    </source>
</evidence>
<name>A0A392UWU2_9FABA</name>
<keyword evidence="2" id="KW-1185">Reference proteome</keyword>
<comment type="caution">
    <text evidence="1">The sequence shown here is derived from an EMBL/GenBank/DDBJ whole genome shotgun (WGS) entry which is preliminary data.</text>
</comment>
<accession>A0A392UWU2</accession>
<feature type="non-terminal residue" evidence="1">
    <location>
        <position position="65"/>
    </location>
</feature>
<proteinExistence type="predicted"/>
<dbReference type="AlphaFoldDB" id="A0A392UWU2"/>
<sequence>MSPGDISLARRNGAYSSQDLLPRAEVNCHVPSLDCQLSLPLARCCLARSVATCRSCRQQDHSPLP</sequence>
<dbReference type="Proteomes" id="UP000265520">
    <property type="component" value="Unassembled WGS sequence"/>
</dbReference>